<dbReference type="EC" id="2.7.13.3" evidence="3"/>
<dbReference type="Pfam" id="PF00512">
    <property type="entry name" value="HisKA"/>
    <property type="match status" value="1"/>
</dbReference>
<dbReference type="Gene3D" id="1.10.287.130">
    <property type="match status" value="1"/>
</dbReference>
<reference evidence="11 12" key="1">
    <citation type="submission" date="2020-04" db="EMBL/GenBank/DDBJ databases">
        <title>Zoogloea sp. G-4-1-14 isolated from soil.</title>
        <authorList>
            <person name="Dahal R.H."/>
        </authorList>
    </citation>
    <scope>NUCLEOTIDE SEQUENCE [LARGE SCALE GENOMIC DNA]</scope>
    <source>
        <strain evidence="11 12">G-4-1-14</strain>
    </source>
</reference>
<sequence>MGWAPLEQLPYLAWGLGGLAAGAVLQHLLLRRRPRTVSPPAPTELPAETTVAWREFAELSGDWWWETDADLLFVDTPRPPPAVLGLDNRSGQSWHATVMPDVQEDFAPTVLDTLARRAPLSLSLARRGPDGELRHLELHGAPRFDASGSFLGYRGVGRDVTERAHLAAELLHNEEHIHALLACSEDGYWEQDADLCYTTLTARSGLVGDLAAEDTLGRHRWDLPGVVPTAEPWASHIARLQQAEPFSDFQFCRRDAHGRLVWLRESGIPVFDRRGVFAGYCGTTRNMTTDVLMRRRLMREAALFRRLFEQAPAAIVLVNADGQIQQFNQTAADLLGRPPSTLHDKPLEALMDAAQAGAWHALRERCLQGDTSELQRDAVYLSGDGQPLQIHESLRRITIQDDQPASLLLVLEDRSALQDALRRQESGLSGLSGYQGLFENAPEATLVCVADQVRLANAAARRLFAANSANGLGGRGLLDLLDPDDRALEQARLAGFIADDAQTILPPLPLRFRDADGKPLQAEATAVKTTLDGGPALIYMLRDVARWLHAEQVLRESQAMYRDVVESVKEILFQTDAEGRITFLNRAWHQTTGFDGRLSIGHNLLDFVEEEDRGRVAPHLRAVREGYEEIAEIEFRLRTQTGGPRWAEATLRPLRDTYDRAVGCSGTLTDITARKEAEQTQRNLNQELEARVRVRTAELEASNRELEAFSYSVSHDLRAPLRAIDGFAQIVAEDYAPRLDEIGREYLQRIRVATQRMARLIDDLIDLARLTRQTMKREQVNLSLLVEQILGELQLENPERRVDIHIEPGLIAAADRALMRVALDNLLRNAWKFTSRREVASIRFHAELRDRQVVYCVSDNGAGFDMNFATKLFLPFHRLHGISEFAGTGIGLATVLRVIQRHEGRVWAESSPDEGARFYFTLSH</sequence>
<evidence type="ECO:0000256" key="1">
    <source>
        <dbReference type="ARBA" id="ARBA00000085"/>
    </source>
</evidence>
<dbReference type="CDD" id="cd00130">
    <property type="entry name" value="PAS"/>
    <property type="match status" value="3"/>
</dbReference>
<dbReference type="GO" id="GO:0030295">
    <property type="term" value="F:protein kinase activator activity"/>
    <property type="evidence" value="ECO:0007669"/>
    <property type="project" value="TreeGrafter"/>
</dbReference>
<dbReference type="PRINTS" id="PR00344">
    <property type="entry name" value="BCTRLSENSOR"/>
</dbReference>
<proteinExistence type="predicted"/>
<dbReference type="SMART" id="SM00091">
    <property type="entry name" value="PAS"/>
    <property type="match status" value="3"/>
</dbReference>
<gene>
    <name evidence="11" type="ORF">HHL15_03130</name>
</gene>
<protein>
    <recommendedName>
        <fullName evidence="3">histidine kinase</fullName>
        <ecNumber evidence="3">2.7.13.3</ecNumber>
    </recommendedName>
</protein>
<dbReference type="AlphaFoldDB" id="A0A848G0Y0"/>
<keyword evidence="7" id="KW-0472">Membrane</keyword>
<dbReference type="FunFam" id="1.10.287.130:FF:000070">
    <property type="entry name" value="Histidine kinase sensor protein"/>
    <property type="match status" value="1"/>
</dbReference>
<dbReference type="Pfam" id="PF13188">
    <property type="entry name" value="PAS_8"/>
    <property type="match status" value="1"/>
</dbReference>
<dbReference type="InterPro" id="IPR005467">
    <property type="entry name" value="His_kinase_dom"/>
</dbReference>
<evidence type="ECO:0000259" key="8">
    <source>
        <dbReference type="PROSITE" id="PS50109"/>
    </source>
</evidence>
<dbReference type="InterPro" id="IPR035965">
    <property type="entry name" value="PAS-like_dom_sf"/>
</dbReference>
<dbReference type="InterPro" id="IPR003661">
    <property type="entry name" value="HisK_dim/P_dom"/>
</dbReference>
<dbReference type="GO" id="GO:0005886">
    <property type="term" value="C:plasma membrane"/>
    <property type="evidence" value="ECO:0007669"/>
    <property type="project" value="UniProtKB-SubCell"/>
</dbReference>
<dbReference type="GO" id="GO:0007234">
    <property type="term" value="P:osmosensory signaling via phosphorelay pathway"/>
    <property type="evidence" value="ECO:0007669"/>
    <property type="project" value="TreeGrafter"/>
</dbReference>
<evidence type="ECO:0000256" key="6">
    <source>
        <dbReference type="ARBA" id="ARBA00022777"/>
    </source>
</evidence>
<dbReference type="Pfam" id="PF02518">
    <property type="entry name" value="HATPase_c"/>
    <property type="match status" value="1"/>
</dbReference>
<dbReference type="PROSITE" id="PS50112">
    <property type="entry name" value="PAS"/>
    <property type="match status" value="2"/>
</dbReference>
<evidence type="ECO:0000256" key="2">
    <source>
        <dbReference type="ARBA" id="ARBA00004429"/>
    </source>
</evidence>
<feature type="domain" description="PAC" evidence="10">
    <location>
        <begin position="247"/>
        <end position="299"/>
    </location>
</feature>
<keyword evidence="12" id="KW-1185">Reference proteome</keyword>
<dbReference type="InterPro" id="IPR001610">
    <property type="entry name" value="PAC"/>
</dbReference>
<feature type="domain" description="Histidine kinase" evidence="8">
    <location>
        <begin position="712"/>
        <end position="924"/>
    </location>
</feature>
<dbReference type="SMART" id="SM00387">
    <property type="entry name" value="HATPase_c"/>
    <property type="match status" value="1"/>
</dbReference>
<dbReference type="CDD" id="cd00082">
    <property type="entry name" value="HisKA"/>
    <property type="match status" value="1"/>
</dbReference>
<dbReference type="InterPro" id="IPR036890">
    <property type="entry name" value="HATPase_C_sf"/>
</dbReference>
<evidence type="ECO:0000313" key="12">
    <source>
        <dbReference type="Proteomes" id="UP000580043"/>
    </source>
</evidence>
<accession>A0A848G0Y0</accession>
<feature type="domain" description="PAC" evidence="10">
    <location>
        <begin position="118"/>
        <end position="172"/>
    </location>
</feature>
<dbReference type="SUPFAM" id="SSF55785">
    <property type="entry name" value="PYP-like sensor domain (PAS domain)"/>
    <property type="match status" value="5"/>
</dbReference>
<dbReference type="InterPro" id="IPR013767">
    <property type="entry name" value="PAS_fold"/>
</dbReference>
<keyword evidence="6" id="KW-0418">Kinase</keyword>
<evidence type="ECO:0000256" key="7">
    <source>
        <dbReference type="ARBA" id="ARBA00023136"/>
    </source>
</evidence>
<dbReference type="InterPro" id="IPR000700">
    <property type="entry name" value="PAS-assoc_C"/>
</dbReference>
<dbReference type="InterPro" id="IPR013656">
    <property type="entry name" value="PAS_4"/>
</dbReference>
<dbReference type="GO" id="GO:0006355">
    <property type="term" value="P:regulation of DNA-templated transcription"/>
    <property type="evidence" value="ECO:0007669"/>
    <property type="project" value="InterPro"/>
</dbReference>
<dbReference type="InterPro" id="IPR000014">
    <property type="entry name" value="PAS"/>
</dbReference>
<comment type="catalytic activity">
    <reaction evidence="1">
        <text>ATP + protein L-histidine = ADP + protein N-phospho-L-histidine.</text>
        <dbReference type="EC" id="2.7.13.3"/>
    </reaction>
</comment>
<evidence type="ECO:0000259" key="9">
    <source>
        <dbReference type="PROSITE" id="PS50112"/>
    </source>
</evidence>
<dbReference type="SMART" id="SM00388">
    <property type="entry name" value="HisKA"/>
    <property type="match status" value="1"/>
</dbReference>
<comment type="caution">
    <text evidence="11">The sequence shown here is derived from an EMBL/GenBank/DDBJ whole genome shotgun (WGS) entry which is preliminary data.</text>
</comment>
<dbReference type="GO" id="GO:0000155">
    <property type="term" value="F:phosphorelay sensor kinase activity"/>
    <property type="evidence" value="ECO:0007669"/>
    <property type="project" value="InterPro"/>
</dbReference>
<dbReference type="PROSITE" id="PS50109">
    <property type="entry name" value="HIS_KIN"/>
    <property type="match status" value="1"/>
</dbReference>
<dbReference type="NCBIfam" id="TIGR00229">
    <property type="entry name" value="sensory_box"/>
    <property type="match status" value="2"/>
</dbReference>
<evidence type="ECO:0000313" key="11">
    <source>
        <dbReference type="EMBL" id="NML24720.1"/>
    </source>
</evidence>
<dbReference type="RefSeq" id="WP_169144370.1">
    <property type="nucleotide sequence ID" value="NZ_JABBGA010000002.1"/>
</dbReference>
<feature type="domain" description="PAS" evidence="9">
    <location>
        <begin position="557"/>
        <end position="627"/>
    </location>
</feature>
<dbReference type="EMBL" id="JABBGA010000002">
    <property type="protein sequence ID" value="NML24720.1"/>
    <property type="molecule type" value="Genomic_DNA"/>
</dbReference>
<dbReference type="PROSITE" id="PS50113">
    <property type="entry name" value="PAC"/>
    <property type="match status" value="3"/>
</dbReference>
<dbReference type="InterPro" id="IPR003594">
    <property type="entry name" value="HATPase_dom"/>
</dbReference>
<dbReference type="PANTHER" id="PTHR42878">
    <property type="entry name" value="TWO-COMPONENT HISTIDINE KINASE"/>
    <property type="match status" value="1"/>
</dbReference>
<dbReference type="InterPro" id="IPR050351">
    <property type="entry name" value="BphY/WalK/GraS-like"/>
</dbReference>
<evidence type="ECO:0000256" key="4">
    <source>
        <dbReference type="ARBA" id="ARBA00022553"/>
    </source>
</evidence>
<dbReference type="SMART" id="SM00086">
    <property type="entry name" value="PAC"/>
    <property type="match status" value="4"/>
</dbReference>
<evidence type="ECO:0000256" key="3">
    <source>
        <dbReference type="ARBA" id="ARBA00012438"/>
    </source>
</evidence>
<dbReference type="Pfam" id="PF08448">
    <property type="entry name" value="PAS_4"/>
    <property type="match status" value="2"/>
</dbReference>
<feature type="domain" description="PAS" evidence="9">
    <location>
        <begin position="300"/>
        <end position="352"/>
    </location>
</feature>
<comment type="subcellular location">
    <subcellularLocation>
        <location evidence="2">Cell inner membrane</location>
        <topology evidence="2">Multi-pass membrane protein</topology>
    </subcellularLocation>
</comment>
<dbReference type="InterPro" id="IPR036097">
    <property type="entry name" value="HisK_dim/P_sf"/>
</dbReference>
<dbReference type="PANTHER" id="PTHR42878:SF15">
    <property type="entry name" value="BACTERIOPHYTOCHROME"/>
    <property type="match status" value="1"/>
</dbReference>
<dbReference type="GO" id="GO:0000156">
    <property type="term" value="F:phosphorelay response regulator activity"/>
    <property type="evidence" value="ECO:0007669"/>
    <property type="project" value="TreeGrafter"/>
</dbReference>
<feature type="domain" description="PAC" evidence="10">
    <location>
        <begin position="631"/>
        <end position="683"/>
    </location>
</feature>
<organism evidence="11 12">
    <name type="scientific">Zoogloea dura</name>
    <dbReference type="NCBI Taxonomy" id="2728840"/>
    <lineage>
        <taxon>Bacteria</taxon>
        <taxon>Pseudomonadati</taxon>
        <taxon>Pseudomonadota</taxon>
        <taxon>Betaproteobacteria</taxon>
        <taxon>Rhodocyclales</taxon>
        <taxon>Zoogloeaceae</taxon>
        <taxon>Zoogloea</taxon>
    </lineage>
</organism>
<name>A0A848G0Y0_9RHOO</name>
<dbReference type="Proteomes" id="UP000580043">
    <property type="component" value="Unassembled WGS sequence"/>
</dbReference>
<evidence type="ECO:0000256" key="5">
    <source>
        <dbReference type="ARBA" id="ARBA00022679"/>
    </source>
</evidence>
<dbReference type="Gene3D" id="3.30.450.20">
    <property type="entry name" value="PAS domain"/>
    <property type="match status" value="5"/>
</dbReference>
<keyword evidence="5" id="KW-0808">Transferase</keyword>
<dbReference type="FunFam" id="3.30.565.10:FF:000006">
    <property type="entry name" value="Sensor histidine kinase WalK"/>
    <property type="match status" value="1"/>
</dbReference>
<dbReference type="InterPro" id="IPR004358">
    <property type="entry name" value="Sig_transdc_His_kin-like_C"/>
</dbReference>
<evidence type="ECO:0000259" key="10">
    <source>
        <dbReference type="PROSITE" id="PS50113"/>
    </source>
</evidence>
<dbReference type="Gene3D" id="3.30.565.10">
    <property type="entry name" value="Histidine kinase-like ATPase, C-terminal domain"/>
    <property type="match status" value="1"/>
</dbReference>
<dbReference type="SUPFAM" id="SSF55874">
    <property type="entry name" value="ATPase domain of HSP90 chaperone/DNA topoisomerase II/histidine kinase"/>
    <property type="match status" value="1"/>
</dbReference>
<dbReference type="SUPFAM" id="SSF47384">
    <property type="entry name" value="Homodimeric domain of signal transducing histidine kinase"/>
    <property type="match status" value="1"/>
</dbReference>
<keyword evidence="4" id="KW-0597">Phosphoprotein</keyword>
<dbReference type="Pfam" id="PF00989">
    <property type="entry name" value="PAS"/>
    <property type="match status" value="1"/>
</dbReference>